<proteinExistence type="inferred from homology"/>
<dbReference type="InterPro" id="IPR019405">
    <property type="entry name" value="Lactonase_7-beta_prop"/>
</dbReference>
<feature type="chain" id="PRO_5003867692" description="6-phosphogluconolactonase" evidence="2">
    <location>
        <begin position="23"/>
        <end position="409"/>
    </location>
</feature>
<dbReference type="PANTHER" id="PTHR30344:SF1">
    <property type="entry name" value="6-PHOSPHOGLUCONOLACTONASE"/>
    <property type="match status" value="1"/>
</dbReference>
<comment type="similarity">
    <text evidence="1">Belongs to the cycloisomerase 2 family.</text>
</comment>
<dbReference type="OMA" id="FVWTATR"/>
<dbReference type="GO" id="GO:0017057">
    <property type="term" value="F:6-phosphogluconolactonase activity"/>
    <property type="evidence" value="ECO:0007669"/>
    <property type="project" value="TreeGrafter"/>
</dbReference>
<dbReference type="HOGENOM" id="CLU_038716_5_1_1"/>
<evidence type="ECO:0000256" key="1">
    <source>
        <dbReference type="ARBA" id="ARBA00005564"/>
    </source>
</evidence>
<dbReference type="InterPro" id="IPR050282">
    <property type="entry name" value="Cycloisomerase_2"/>
</dbReference>
<dbReference type="eggNOG" id="ENOG502S0CU">
    <property type="taxonomic scope" value="Eukaryota"/>
</dbReference>
<reference evidence="4" key="2">
    <citation type="submission" date="2010-04" db="EMBL/GenBank/DDBJ databases">
        <authorList>
            <person name="Buell R."/>
            <person name="Hamilton J."/>
            <person name="Hostetler J."/>
        </authorList>
    </citation>
    <scope>NUCLEOTIDE SEQUENCE [LARGE SCALE GENOMIC DNA]</scope>
    <source>
        <strain evidence="4">DAOM:BR144</strain>
    </source>
</reference>
<sequence length="409" mass="43861">MRITKVFALLSGVIVALTSVNATTGDATQQQVQTTDESVVMYVGAYTRDEGWVNGTAKGINAFSFDPRKGILTHLCETDVGINPTFIRGTKVRKGQKQKQFLYAVNEISDPSQDVPGTTTGYVVAIEVAGKGQLKVLNRLETHGPGPTHISVSPSEGFVAASMYGGGGVILYPVAKNGSLAPSSDAHFYTEGSKVKGPQEAAHLHSTTWVPGSDIVFAADLGNDQIVQYKLDAKTKKFDNTTYPIVKRPPGSGPRHMDIHPSGKIAYVVDELSNTIGVFPLNAKDTSLPKSAIQNISTLPADFNGTSSSADIHVSADGKFVYSSNRGHNSIAIFKVKSQKDGTLEWVGSESTRGELPRSFLLYKEFLIVANQNTDNIEVFRRNAADGTLTHTGNSAKSNTPVCLYIPPN</sequence>
<dbReference type="InParanoid" id="K3WI99"/>
<feature type="signal peptide" evidence="2">
    <location>
        <begin position="1"/>
        <end position="22"/>
    </location>
</feature>
<dbReference type="STRING" id="431595.K3WI99"/>
<keyword evidence="4" id="KW-1185">Reference proteome</keyword>
<reference evidence="4" key="1">
    <citation type="journal article" date="2010" name="Genome Biol.">
        <title>Genome sequence of the necrotrophic plant pathogen Pythium ultimum reveals original pathogenicity mechanisms and effector repertoire.</title>
        <authorList>
            <person name="Levesque C.A."/>
            <person name="Brouwer H."/>
            <person name="Cano L."/>
            <person name="Hamilton J.P."/>
            <person name="Holt C."/>
            <person name="Huitema E."/>
            <person name="Raffaele S."/>
            <person name="Robideau G.P."/>
            <person name="Thines M."/>
            <person name="Win J."/>
            <person name="Zerillo M.M."/>
            <person name="Beakes G.W."/>
            <person name="Boore J.L."/>
            <person name="Busam D."/>
            <person name="Dumas B."/>
            <person name="Ferriera S."/>
            <person name="Fuerstenberg S.I."/>
            <person name="Gachon C.M."/>
            <person name="Gaulin E."/>
            <person name="Govers F."/>
            <person name="Grenville-Briggs L."/>
            <person name="Horner N."/>
            <person name="Hostetler J."/>
            <person name="Jiang R.H."/>
            <person name="Johnson J."/>
            <person name="Krajaejun T."/>
            <person name="Lin H."/>
            <person name="Meijer H.J."/>
            <person name="Moore B."/>
            <person name="Morris P."/>
            <person name="Phuntmart V."/>
            <person name="Puiu D."/>
            <person name="Shetty J."/>
            <person name="Stajich J.E."/>
            <person name="Tripathy S."/>
            <person name="Wawra S."/>
            <person name="van West P."/>
            <person name="Whitty B.R."/>
            <person name="Coutinho P.M."/>
            <person name="Henrissat B."/>
            <person name="Martin F."/>
            <person name="Thomas P.D."/>
            <person name="Tyler B.M."/>
            <person name="De Vries R.P."/>
            <person name="Kamoun S."/>
            <person name="Yandell M."/>
            <person name="Tisserat N."/>
            <person name="Buell C.R."/>
        </authorList>
    </citation>
    <scope>NUCLEOTIDE SEQUENCE</scope>
    <source>
        <strain evidence="4">DAOM:BR144</strain>
    </source>
</reference>
<evidence type="ECO:0000256" key="2">
    <source>
        <dbReference type="SAM" id="SignalP"/>
    </source>
</evidence>
<protein>
    <recommendedName>
        <fullName evidence="5">6-phosphogluconolactonase</fullName>
    </recommendedName>
</protein>
<accession>K3WI99</accession>
<dbReference type="EMBL" id="GL376631">
    <property type="status" value="NOT_ANNOTATED_CDS"/>
    <property type="molecule type" value="Genomic_DNA"/>
</dbReference>
<organism evidence="3 4">
    <name type="scientific">Globisporangium ultimum (strain ATCC 200006 / CBS 805.95 / DAOM BR144)</name>
    <name type="common">Pythium ultimum</name>
    <dbReference type="NCBI Taxonomy" id="431595"/>
    <lineage>
        <taxon>Eukaryota</taxon>
        <taxon>Sar</taxon>
        <taxon>Stramenopiles</taxon>
        <taxon>Oomycota</taxon>
        <taxon>Peronosporomycetes</taxon>
        <taxon>Pythiales</taxon>
        <taxon>Pythiaceae</taxon>
        <taxon>Globisporangium</taxon>
    </lineage>
</organism>
<dbReference type="VEuPathDB" id="FungiDB:PYU1_G004680"/>
<dbReference type="SUPFAM" id="SSF51004">
    <property type="entry name" value="C-terminal (heme d1) domain of cytochrome cd1-nitrite reductase"/>
    <property type="match status" value="1"/>
</dbReference>
<dbReference type="Proteomes" id="UP000019132">
    <property type="component" value="Unassembled WGS sequence"/>
</dbReference>
<dbReference type="AlphaFoldDB" id="K3WI99"/>
<dbReference type="Gene3D" id="2.130.10.10">
    <property type="entry name" value="YVTN repeat-like/Quinoprotein amine dehydrogenase"/>
    <property type="match status" value="1"/>
</dbReference>
<keyword evidence="2" id="KW-0732">Signal</keyword>
<dbReference type="InterPro" id="IPR011048">
    <property type="entry name" value="Haem_d1_sf"/>
</dbReference>
<evidence type="ECO:0000313" key="4">
    <source>
        <dbReference type="Proteomes" id="UP000019132"/>
    </source>
</evidence>
<evidence type="ECO:0000313" key="3">
    <source>
        <dbReference type="EnsemblProtists" id="PYU1_T004691"/>
    </source>
</evidence>
<dbReference type="InterPro" id="IPR015943">
    <property type="entry name" value="WD40/YVTN_repeat-like_dom_sf"/>
</dbReference>
<dbReference type="EnsemblProtists" id="PYU1_T004691">
    <property type="protein sequence ID" value="PYU1_T004691"/>
    <property type="gene ID" value="PYU1_G004680"/>
</dbReference>
<evidence type="ECO:0008006" key="5">
    <source>
        <dbReference type="Google" id="ProtNLM"/>
    </source>
</evidence>
<name>K3WI99_GLOUD</name>
<reference evidence="3" key="3">
    <citation type="submission" date="2015-02" db="UniProtKB">
        <authorList>
            <consortium name="EnsemblProtists"/>
        </authorList>
    </citation>
    <scope>IDENTIFICATION</scope>
    <source>
        <strain evidence="3">DAOM BR144</strain>
    </source>
</reference>
<dbReference type="Pfam" id="PF10282">
    <property type="entry name" value="Lactonase"/>
    <property type="match status" value="1"/>
</dbReference>
<dbReference type="PANTHER" id="PTHR30344">
    <property type="entry name" value="6-PHOSPHOGLUCONOLACTONASE-RELATED"/>
    <property type="match status" value="1"/>
</dbReference>